<proteinExistence type="predicted"/>
<dbReference type="EMBL" id="DVNA01000050">
    <property type="protein sequence ID" value="HIU54609.1"/>
    <property type="molecule type" value="Genomic_DNA"/>
</dbReference>
<dbReference type="InterPro" id="IPR019734">
    <property type="entry name" value="TPR_rpt"/>
</dbReference>
<organism evidence="4 5">
    <name type="scientific">Candidatus Gallibacteroides avistercoris</name>
    <dbReference type="NCBI Taxonomy" id="2840833"/>
    <lineage>
        <taxon>Bacteria</taxon>
        <taxon>Pseudomonadati</taxon>
        <taxon>Bacteroidota</taxon>
        <taxon>Bacteroidia</taxon>
        <taxon>Bacteroidales</taxon>
        <taxon>Bacteroidaceae</taxon>
        <taxon>Bacteroidaceae incertae sedis</taxon>
        <taxon>Candidatus Gallibacteroides</taxon>
    </lineage>
</organism>
<dbReference type="InterPro" id="IPR011990">
    <property type="entry name" value="TPR-like_helical_dom_sf"/>
</dbReference>
<dbReference type="Pfam" id="PF00515">
    <property type="entry name" value="TPR_1"/>
    <property type="match status" value="1"/>
</dbReference>
<keyword evidence="2" id="KW-1133">Transmembrane helix</keyword>
<comment type="caution">
    <text evidence="4">The sequence shown here is derived from an EMBL/GenBank/DDBJ whole genome shotgun (WGS) entry which is preliminary data.</text>
</comment>
<keyword evidence="3" id="KW-0732">Signal</keyword>
<reference evidence="4" key="1">
    <citation type="submission" date="2020-10" db="EMBL/GenBank/DDBJ databases">
        <authorList>
            <person name="Gilroy R."/>
        </authorList>
    </citation>
    <scope>NUCLEOTIDE SEQUENCE</scope>
    <source>
        <strain evidence="4">CHK158-818</strain>
    </source>
</reference>
<keyword evidence="1" id="KW-0802">TPR repeat</keyword>
<name>A0A9D1M6N4_9BACT</name>
<feature type="repeat" description="TPR" evidence="1">
    <location>
        <begin position="54"/>
        <end position="87"/>
    </location>
</feature>
<feature type="transmembrane region" description="Helical" evidence="2">
    <location>
        <begin position="158"/>
        <end position="176"/>
    </location>
</feature>
<dbReference type="PROSITE" id="PS50293">
    <property type="entry name" value="TPR_REGION"/>
    <property type="match status" value="1"/>
</dbReference>
<evidence type="ECO:0000313" key="5">
    <source>
        <dbReference type="Proteomes" id="UP000824112"/>
    </source>
</evidence>
<reference evidence="4" key="2">
    <citation type="journal article" date="2021" name="PeerJ">
        <title>Extensive microbial diversity within the chicken gut microbiome revealed by metagenomics and culture.</title>
        <authorList>
            <person name="Gilroy R."/>
            <person name="Ravi A."/>
            <person name="Getino M."/>
            <person name="Pursley I."/>
            <person name="Horton D.L."/>
            <person name="Alikhan N.F."/>
            <person name="Baker D."/>
            <person name="Gharbi K."/>
            <person name="Hall N."/>
            <person name="Watson M."/>
            <person name="Adriaenssens E.M."/>
            <person name="Foster-Nyarko E."/>
            <person name="Jarju S."/>
            <person name="Secka A."/>
            <person name="Antonio M."/>
            <person name="Oren A."/>
            <person name="Chaudhuri R.R."/>
            <person name="La Ragione R."/>
            <person name="Hildebrand F."/>
            <person name="Pallen M.J."/>
        </authorList>
    </citation>
    <scope>NUCLEOTIDE SEQUENCE</scope>
    <source>
        <strain evidence="4">CHK158-818</strain>
    </source>
</reference>
<dbReference type="AlphaFoldDB" id="A0A9D1M6N4"/>
<feature type="transmembrane region" description="Helical" evidence="2">
    <location>
        <begin position="128"/>
        <end position="149"/>
    </location>
</feature>
<dbReference type="PROSITE" id="PS50005">
    <property type="entry name" value="TPR"/>
    <property type="match status" value="1"/>
</dbReference>
<evidence type="ECO:0000256" key="2">
    <source>
        <dbReference type="SAM" id="Phobius"/>
    </source>
</evidence>
<dbReference type="SUPFAM" id="SSF48452">
    <property type="entry name" value="TPR-like"/>
    <property type="match status" value="1"/>
</dbReference>
<gene>
    <name evidence="4" type="ORF">IAB03_02230</name>
</gene>
<accession>A0A9D1M6N4</accession>
<sequence length="248" mass="27998">MKKIYSVIIAFISLSTNLFAQDKLSEANEAYSNNEYAKAIELYESVLKDEGKSATVYYNLGNAYYKEKKYAPAILNYERALSISPNNEDARYNLEMARTHIVDKVNAVKPFFLTSWVNSVRNGMSSNGWAYLGVGCFIGFIICLFLYFFTRIVWIKKVGFFTGIFLIFVCIVSNIFSSDLKQKMLAHDQAIIFAPTITIKSTPSAEGMDMFVLHEGTKVSVISTLSGWGEIEVDGNRGWIPLDKMEII</sequence>
<dbReference type="Gene3D" id="2.30.30.40">
    <property type="entry name" value="SH3 Domains"/>
    <property type="match status" value="1"/>
</dbReference>
<evidence type="ECO:0000313" key="4">
    <source>
        <dbReference type="EMBL" id="HIU54609.1"/>
    </source>
</evidence>
<feature type="chain" id="PRO_5038985222" evidence="3">
    <location>
        <begin position="21"/>
        <end position="248"/>
    </location>
</feature>
<evidence type="ECO:0000256" key="1">
    <source>
        <dbReference type="PROSITE-ProRule" id="PRU00339"/>
    </source>
</evidence>
<evidence type="ECO:0000256" key="3">
    <source>
        <dbReference type="SAM" id="SignalP"/>
    </source>
</evidence>
<dbReference type="Gene3D" id="1.25.40.10">
    <property type="entry name" value="Tetratricopeptide repeat domain"/>
    <property type="match status" value="1"/>
</dbReference>
<protein>
    <submittedName>
        <fullName evidence="4">Tetratricopeptide repeat protein</fullName>
    </submittedName>
</protein>
<feature type="signal peptide" evidence="3">
    <location>
        <begin position="1"/>
        <end position="20"/>
    </location>
</feature>
<dbReference type="Proteomes" id="UP000824112">
    <property type="component" value="Unassembled WGS sequence"/>
</dbReference>
<keyword evidence="2" id="KW-0812">Transmembrane</keyword>
<keyword evidence="2" id="KW-0472">Membrane</keyword>
<dbReference type="SMART" id="SM00028">
    <property type="entry name" value="TPR"/>
    <property type="match status" value="2"/>
</dbReference>